<dbReference type="GO" id="GO:0000124">
    <property type="term" value="C:SAGA complex"/>
    <property type="evidence" value="ECO:0007669"/>
    <property type="project" value="InterPro"/>
</dbReference>
<feature type="region of interest" description="Disordered" evidence="6">
    <location>
        <begin position="138"/>
        <end position="247"/>
    </location>
</feature>
<name>A0AAV7YU14_9EUKA</name>
<dbReference type="InterPro" id="IPR009072">
    <property type="entry name" value="Histone-fold"/>
</dbReference>
<dbReference type="EMBL" id="JANTQA010000047">
    <property type="protein sequence ID" value="KAJ3432306.1"/>
    <property type="molecule type" value="Genomic_DNA"/>
</dbReference>
<comment type="similarity">
    <text evidence="2">Belongs to the TAF6 family.</text>
</comment>
<feature type="domain" description="TATA box binding protein associated factor (TAF) histone-like fold" evidence="7">
    <location>
        <begin position="1"/>
        <end position="67"/>
    </location>
</feature>
<dbReference type="InterPro" id="IPR046344">
    <property type="entry name" value="TAF6_C_sf"/>
</dbReference>
<dbReference type="PANTHER" id="PTHR10221">
    <property type="entry name" value="TRANSCRIPTION INITIATION FACTOR TFIID SUBUNIT 6"/>
    <property type="match status" value="1"/>
</dbReference>
<feature type="compositionally biased region" description="Basic and acidic residues" evidence="6">
    <location>
        <begin position="190"/>
        <end position="200"/>
    </location>
</feature>
<feature type="compositionally biased region" description="Basic and acidic residues" evidence="6">
    <location>
        <begin position="307"/>
        <end position="334"/>
    </location>
</feature>
<evidence type="ECO:0000256" key="1">
    <source>
        <dbReference type="ARBA" id="ARBA00004123"/>
    </source>
</evidence>
<protein>
    <submittedName>
        <fullName evidence="8">Transcription initiation factor tfiid subunit</fullName>
    </submittedName>
</protein>
<dbReference type="GO" id="GO:0016251">
    <property type="term" value="F:RNA polymerase II general transcription initiation factor activity"/>
    <property type="evidence" value="ECO:0007669"/>
    <property type="project" value="InterPro"/>
</dbReference>
<dbReference type="GO" id="GO:0003713">
    <property type="term" value="F:transcription coactivator activity"/>
    <property type="evidence" value="ECO:0007669"/>
    <property type="project" value="TreeGrafter"/>
</dbReference>
<evidence type="ECO:0000313" key="8">
    <source>
        <dbReference type="EMBL" id="KAJ3432306.1"/>
    </source>
</evidence>
<dbReference type="SMART" id="SM00803">
    <property type="entry name" value="TAF"/>
    <property type="match status" value="1"/>
</dbReference>
<evidence type="ECO:0000256" key="2">
    <source>
        <dbReference type="ARBA" id="ARBA00007688"/>
    </source>
</evidence>
<dbReference type="CDD" id="cd08050">
    <property type="entry name" value="TAF6C"/>
    <property type="match status" value="1"/>
</dbReference>
<dbReference type="GO" id="GO:0046695">
    <property type="term" value="C:SLIK (SAGA-like) complex"/>
    <property type="evidence" value="ECO:0007669"/>
    <property type="project" value="InterPro"/>
</dbReference>
<keyword evidence="3" id="KW-0805">Transcription regulation</keyword>
<dbReference type="GO" id="GO:0046982">
    <property type="term" value="F:protein heterodimerization activity"/>
    <property type="evidence" value="ECO:0007669"/>
    <property type="project" value="InterPro"/>
</dbReference>
<dbReference type="CDD" id="cd22931">
    <property type="entry name" value="HFD_TAF6"/>
    <property type="match status" value="1"/>
</dbReference>
<keyword evidence="5" id="KW-0539">Nucleus</keyword>
<dbReference type="InterPro" id="IPR004823">
    <property type="entry name" value="TAF_TATA-bd_Histone-like_dom"/>
</dbReference>
<accession>A0AAV7YU14</accession>
<evidence type="ECO:0000256" key="4">
    <source>
        <dbReference type="ARBA" id="ARBA00023163"/>
    </source>
</evidence>
<evidence type="ECO:0000259" key="7">
    <source>
        <dbReference type="SMART" id="SM00803"/>
    </source>
</evidence>
<evidence type="ECO:0000256" key="5">
    <source>
        <dbReference type="ARBA" id="ARBA00023242"/>
    </source>
</evidence>
<dbReference type="SUPFAM" id="SSF48371">
    <property type="entry name" value="ARM repeat"/>
    <property type="match status" value="1"/>
</dbReference>
<evidence type="ECO:0000256" key="6">
    <source>
        <dbReference type="SAM" id="MobiDB-lite"/>
    </source>
</evidence>
<organism evidence="8 9">
    <name type="scientific">Anaeramoeba flamelloides</name>
    <dbReference type="NCBI Taxonomy" id="1746091"/>
    <lineage>
        <taxon>Eukaryota</taxon>
        <taxon>Metamonada</taxon>
        <taxon>Anaeramoebidae</taxon>
        <taxon>Anaeramoeba</taxon>
    </lineage>
</organism>
<dbReference type="GO" id="GO:0051123">
    <property type="term" value="P:RNA polymerase II preinitiation complex assembly"/>
    <property type="evidence" value="ECO:0007669"/>
    <property type="project" value="TreeGrafter"/>
</dbReference>
<dbReference type="InterPro" id="IPR016024">
    <property type="entry name" value="ARM-type_fold"/>
</dbReference>
<keyword evidence="4" id="KW-0804">Transcription</keyword>
<feature type="region of interest" description="Disordered" evidence="6">
    <location>
        <begin position="299"/>
        <end position="334"/>
    </location>
</feature>
<dbReference type="InterPro" id="IPR011442">
    <property type="entry name" value="TAF6_C"/>
</dbReference>
<dbReference type="SUPFAM" id="SSF47113">
    <property type="entry name" value="Histone-fold"/>
    <property type="match status" value="1"/>
</dbReference>
<dbReference type="Gene3D" id="1.25.40.770">
    <property type="entry name" value="TAF6, C-terminal HEAT repeat domain"/>
    <property type="match status" value="1"/>
</dbReference>
<proteinExistence type="inferred from homology"/>
<evidence type="ECO:0000313" key="9">
    <source>
        <dbReference type="Proteomes" id="UP001146793"/>
    </source>
</evidence>
<sequence length="678" mass="78148">MFLSTDSIKNIGHTVGVYSLKETVAAELSSDVEYRLRELIQDALKFTKHSRRARLTQEDINSALDLHGKYKILGHVKKETPKFQRVIGDQELFYLDEKIFELEEVINAPLPLYPRNVSFSGHWLAVDGIQPRTLSNPQFQKVTKKQKKQQDQQQLKLEEEETQQAKETESIQENVNENATGNGNGNGNRSQEDKQQEQKTKQSNYLLEDLPLKRIRRRKRKQQESSETNQIELEEATSTQQFDPRARKNPILSDVNLGTSTITAKITLKREDGINNILSNLNIPSQLDLKLLKQKVQIEEQQQPNDPKNKGNSTKEKNPRDDSKLKSVHEEEQNLVKMEKEKEVVIRHVLTQELQLYYDQVIKIVLTTSENEKLEKDLIEMEKGREQENSYFSTSSSSSPSFASSSTTTTNQFGNKQWENKLKIMKEKKEYHQKCLQIILNDLSQNSGIIQLVPYFIQFIASKVRIYFNQISQLITLMKATEALVMNPSIKLERYLHQLIPSIMTCALSVDLKRDVNEDHWEMREYAAQIIAKICSKYRRFPALQPNITSVLVAALVGKNKRPLASQYGAIVCLQALGKNTINMLLLPNIEELLSQFEKIINQDKQKQQKKIHAIRCKTALINAIGNILFDQTFTQFSSKSKPFNSLHLNVSNLYDLFGNRISPFVYSDKYYHTQSLL</sequence>
<dbReference type="Pfam" id="PF07571">
    <property type="entry name" value="TAF6_C"/>
    <property type="match status" value="1"/>
</dbReference>
<evidence type="ECO:0000256" key="3">
    <source>
        <dbReference type="ARBA" id="ARBA00023015"/>
    </source>
</evidence>
<dbReference type="PANTHER" id="PTHR10221:SF9">
    <property type="entry name" value="TRANSCRIPTION INITIATION FACTOR TFIID SUBUNIT 6"/>
    <property type="match status" value="1"/>
</dbReference>
<feature type="compositionally biased region" description="Polar residues" evidence="6">
    <location>
        <begin position="225"/>
        <end position="242"/>
    </location>
</feature>
<dbReference type="AlphaFoldDB" id="A0AAV7YU14"/>
<feature type="compositionally biased region" description="Low complexity" evidence="6">
    <location>
        <begin position="390"/>
        <end position="410"/>
    </location>
</feature>
<comment type="subcellular location">
    <subcellularLocation>
        <location evidence="1">Nucleus</location>
    </subcellularLocation>
</comment>
<gene>
    <name evidence="8" type="ORF">M0812_21239</name>
</gene>
<comment type="caution">
    <text evidence="8">The sequence shown here is derived from an EMBL/GenBank/DDBJ whole genome shotgun (WGS) entry which is preliminary data.</text>
</comment>
<dbReference type="Pfam" id="PF02969">
    <property type="entry name" value="TAF"/>
    <property type="match status" value="1"/>
</dbReference>
<dbReference type="Gene3D" id="1.10.20.10">
    <property type="entry name" value="Histone, subunit A"/>
    <property type="match status" value="1"/>
</dbReference>
<dbReference type="GO" id="GO:0005669">
    <property type="term" value="C:transcription factor TFIID complex"/>
    <property type="evidence" value="ECO:0007669"/>
    <property type="project" value="InterPro"/>
</dbReference>
<dbReference type="InterPro" id="IPR037796">
    <property type="entry name" value="TAF6"/>
</dbReference>
<feature type="region of interest" description="Disordered" evidence="6">
    <location>
        <begin position="385"/>
        <end position="411"/>
    </location>
</feature>
<dbReference type="Proteomes" id="UP001146793">
    <property type="component" value="Unassembled WGS sequence"/>
</dbReference>
<reference evidence="8" key="1">
    <citation type="submission" date="2022-08" db="EMBL/GenBank/DDBJ databases">
        <title>Novel sulphate-reducing endosymbionts in the free-living metamonad Anaeramoeba.</title>
        <authorList>
            <person name="Jerlstrom-Hultqvist J."/>
            <person name="Cepicka I."/>
            <person name="Gallot-Lavallee L."/>
            <person name="Salas-Leiva D."/>
            <person name="Curtis B.A."/>
            <person name="Zahonova K."/>
            <person name="Pipaliya S."/>
            <person name="Dacks J."/>
            <person name="Roger A.J."/>
        </authorList>
    </citation>
    <scope>NUCLEOTIDE SEQUENCE</scope>
    <source>
        <strain evidence="8">Busselton2</strain>
    </source>
</reference>